<name>A0A1J5SW70_9ZZZZ</name>
<organism evidence="2">
    <name type="scientific">mine drainage metagenome</name>
    <dbReference type="NCBI Taxonomy" id="410659"/>
    <lineage>
        <taxon>unclassified sequences</taxon>
        <taxon>metagenomes</taxon>
        <taxon>ecological metagenomes</taxon>
    </lineage>
</organism>
<evidence type="ECO:0000259" key="1">
    <source>
        <dbReference type="Pfam" id="PF23019"/>
    </source>
</evidence>
<proteinExistence type="predicted"/>
<protein>
    <recommendedName>
        <fullName evidence="1">DUF7033 domain-containing protein</fullName>
    </recommendedName>
</protein>
<dbReference type="InterPro" id="IPR054297">
    <property type="entry name" value="DUF7033"/>
</dbReference>
<evidence type="ECO:0000313" key="2">
    <source>
        <dbReference type="EMBL" id="OIR08304.1"/>
    </source>
</evidence>
<accession>A0A1J5SW70</accession>
<dbReference type="CDD" id="cd10931">
    <property type="entry name" value="CE4_u7"/>
    <property type="match status" value="1"/>
</dbReference>
<comment type="caution">
    <text evidence="2">The sequence shown here is derived from an EMBL/GenBank/DDBJ whole genome shotgun (WGS) entry which is preliminary data.</text>
</comment>
<dbReference type="Gene3D" id="3.20.20.370">
    <property type="entry name" value="Glycoside hydrolase/deacetylase"/>
    <property type="match status" value="1"/>
</dbReference>
<feature type="domain" description="DUF7033" evidence="1">
    <location>
        <begin position="90"/>
        <end position="174"/>
    </location>
</feature>
<gene>
    <name evidence="2" type="ORF">GALL_94720</name>
</gene>
<dbReference type="Pfam" id="PF23019">
    <property type="entry name" value="DUF7033"/>
    <property type="match status" value="1"/>
</dbReference>
<sequence length="433" mass="51457">MILIYSNHITARLQYITQTLFGEQFALTASKEKFLEHSGTKINYSSQSIDSTAFQITPHSLLFETEIKQQEINCFNWDGLKVFFKTTGDIPFDIFAASFYLLSRYEEYLPHQKDEYGRYAHSNSLAYKESFLKLPLVNLWLREFNIQYSIFNIQYSAFKFIPTYDIDIAFAYRHQPLWLNVFGFYRDLFVGNFEKVIERGNVYSGNKKDPFDVYDWLNELHERHQLNPLYFFLVAQKRKGVDKNISPRKKAMQDLIQQHAKKCEVGIHPSWQSRDEESRESGVGSQELKKEISFLKNIVQHTVTKSRQHYLRFTIPQTFRRLIDAGIADEYSMGYGTINGFRASYTLPFYWFDLEKNETTNLLLHPFCFMDANSIFEQKYSVEQTAKELQHYFDVVKKVNGELITLFHNHFLTEQEQWIAWRKMYEDFLKNCH</sequence>
<dbReference type="EMBL" id="MLJW01000032">
    <property type="protein sequence ID" value="OIR08304.1"/>
    <property type="molecule type" value="Genomic_DNA"/>
</dbReference>
<reference evidence="2" key="1">
    <citation type="submission" date="2016-10" db="EMBL/GenBank/DDBJ databases">
        <title>Sequence of Gallionella enrichment culture.</title>
        <authorList>
            <person name="Poehlein A."/>
            <person name="Muehling M."/>
            <person name="Daniel R."/>
        </authorList>
    </citation>
    <scope>NUCLEOTIDE SEQUENCE</scope>
</reference>
<dbReference type="AlphaFoldDB" id="A0A1J5SW70"/>